<dbReference type="EMBL" id="CP009502">
    <property type="protein sequence ID" value="AKB14839.1"/>
    <property type="molecule type" value="Genomic_DNA"/>
</dbReference>
<dbReference type="KEGG" id="mthe:MSTHC_0521"/>
<dbReference type="SUPFAM" id="SSF54862">
    <property type="entry name" value="4Fe-4S ferredoxins"/>
    <property type="match status" value="1"/>
</dbReference>
<dbReference type="PROSITE" id="PS00198">
    <property type="entry name" value="4FE4S_FER_1"/>
    <property type="match status" value="1"/>
</dbReference>
<sequence>MKINDNCVGCGQCASFCMKEAIEVKGKARTTNACIDCGICAVYCPVKAIEVPA</sequence>
<gene>
    <name evidence="2" type="ORF">MSTHC_0521</name>
</gene>
<organism evidence="2 3">
    <name type="scientific">Methanosarcina thermophila CHTI-55</name>
    <dbReference type="NCBI Taxonomy" id="1434121"/>
    <lineage>
        <taxon>Archaea</taxon>
        <taxon>Methanobacteriati</taxon>
        <taxon>Methanobacteriota</taxon>
        <taxon>Stenosarchaea group</taxon>
        <taxon>Methanomicrobia</taxon>
        <taxon>Methanosarcinales</taxon>
        <taxon>Methanosarcinaceae</taxon>
        <taxon>Methanosarcina</taxon>
    </lineage>
</organism>
<evidence type="ECO:0000259" key="1">
    <source>
        <dbReference type="PROSITE" id="PS51379"/>
    </source>
</evidence>
<feature type="domain" description="4Fe-4S ferredoxin-type" evidence="1">
    <location>
        <begin position="31"/>
        <end position="53"/>
    </location>
</feature>
<dbReference type="PATRIC" id="fig|1434121.4.peg.649"/>
<dbReference type="GeneID" id="41601791"/>
<dbReference type="Pfam" id="PF12800">
    <property type="entry name" value="Fer4_4"/>
    <property type="match status" value="1"/>
</dbReference>
<feature type="domain" description="4Fe-4S ferredoxin-type" evidence="1">
    <location>
        <begin position="1"/>
        <end position="27"/>
    </location>
</feature>
<dbReference type="GO" id="GO:0016491">
    <property type="term" value="F:oxidoreductase activity"/>
    <property type="evidence" value="ECO:0007669"/>
    <property type="project" value="UniProtKB-ARBA"/>
</dbReference>
<proteinExistence type="predicted"/>
<accession>A0A0E3H9X0</accession>
<dbReference type="HOGENOM" id="CLU_139698_11_4_2"/>
<reference evidence="2 3" key="1">
    <citation type="submission" date="2014-07" db="EMBL/GenBank/DDBJ databases">
        <title>Methanogenic archaea and the global carbon cycle.</title>
        <authorList>
            <person name="Henriksen J.R."/>
            <person name="Luke J."/>
            <person name="Reinhart S."/>
            <person name="Benedict M.N."/>
            <person name="Youngblut N.D."/>
            <person name="Metcalf M.E."/>
            <person name="Whitaker R.J."/>
            <person name="Metcalf W.W."/>
        </authorList>
    </citation>
    <scope>NUCLEOTIDE SEQUENCE [LARGE SCALE GENOMIC DNA]</scope>
    <source>
        <strain evidence="2 3">CHTI-55</strain>
    </source>
</reference>
<dbReference type="RefSeq" id="WP_048166220.1">
    <property type="nucleotide sequence ID" value="NZ_CP009502.1"/>
</dbReference>
<dbReference type="Proteomes" id="UP000056925">
    <property type="component" value="Chromosome"/>
</dbReference>
<dbReference type="PROSITE" id="PS51379">
    <property type="entry name" value="4FE4S_FER_2"/>
    <property type="match status" value="2"/>
</dbReference>
<dbReference type="InterPro" id="IPR017900">
    <property type="entry name" value="4Fe4S_Fe_S_CS"/>
</dbReference>
<name>A0A0E3H9X0_METTE</name>
<dbReference type="Gene3D" id="3.30.70.20">
    <property type="match status" value="1"/>
</dbReference>
<evidence type="ECO:0000313" key="3">
    <source>
        <dbReference type="Proteomes" id="UP000056925"/>
    </source>
</evidence>
<dbReference type="InterPro" id="IPR017896">
    <property type="entry name" value="4Fe4S_Fe-S-bd"/>
</dbReference>
<dbReference type="AlphaFoldDB" id="A0A0E3H9X0"/>
<evidence type="ECO:0000313" key="2">
    <source>
        <dbReference type="EMBL" id="AKB14839.1"/>
    </source>
</evidence>
<protein>
    <submittedName>
        <fullName evidence="2">Ferredoxin</fullName>
    </submittedName>
</protein>
<dbReference type="Pfam" id="PF00037">
    <property type="entry name" value="Fer4"/>
    <property type="match status" value="1"/>
</dbReference>